<dbReference type="RefSeq" id="WP_114399610.1">
    <property type="nucleotide sequence ID" value="NZ_QEIM01000139.1"/>
</dbReference>
<name>A0A368T8L3_9ACTN</name>
<dbReference type="PROSITE" id="PS00645">
    <property type="entry name" value="COMPLEX1_51K_2"/>
    <property type="match status" value="1"/>
</dbReference>
<dbReference type="Pfam" id="PF01512">
    <property type="entry name" value="Complex1_51K"/>
    <property type="match status" value="1"/>
</dbReference>
<feature type="domain" description="NADH-ubiquinone oxidoreductase 51kDa subunit iron-sulphur binding" evidence="6">
    <location>
        <begin position="482"/>
        <end position="527"/>
    </location>
</feature>
<keyword evidence="8" id="KW-1185">Reference proteome</keyword>
<sequence length="570" mass="58886">MAESRDAFVELQDRVDRPGTPALDRLRAAQSRHGAVRAEDERRIAAELGQPVAAVAGAASFFADLASGPRGRRHIRVCDGTACLVADRGRHIRRLEEGFGVRCGGCAPDGSVSLAKVYCLGYCYAAPSALDGELPCTGAGLGGLLPAGTAAPGGPGPAPPVPFRCAARDAVLLAGLTGAEGPWQVWPRIAASGDPGSVLREVAAAGLRGRGGAGFPVADKWRAVRAGARPRYVVANGDEGDPGSFCDRLLMESDPHRVLEGLVLAGFAVGAERGLLLVRSEYPLAARRLRAAADGARAAGHLGSDVHGSGFGFDVEVVQGAGSYVAGEETALLHTLQGLRGGVRARPPYPARRGFRNRPTAVNNVETLAAVPWIAAHGGAAYARLGRAPETGTKLVSLNERFARPGVFEVEFGTPLRLLVEELGGGLRSGEAPRSVQVGGPLGGFLPPEELDVPLLAADLGRRGVPLGHASLVAVDAGVPARDLLRHLWEFAAAESCGSCSPCRVGSRRGLELARGIGSGAAAPVREALEEQDPVLEAMAVASLCAFGRGVAGAVRGLLRVYGDELRGGR</sequence>
<dbReference type="PANTHER" id="PTHR43578:SF3">
    <property type="entry name" value="NADH-QUINONE OXIDOREDUCTASE SUBUNIT F"/>
    <property type="match status" value="1"/>
</dbReference>
<dbReference type="GO" id="GO:0046872">
    <property type="term" value="F:metal ion binding"/>
    <property type="evidence" value="ECO:0007669"/>
    <property type="project" value="UniProtKB-KW"/>
</dbReference>
<proteinExistence type="inferred from homology"/>
<dbReference type="PROSITE" id="PS01099">
    <property type="entry name" value="COMPLEX1_24K"/>
    <property type="match status" value="1"/>
</dbReference>
<dbReference type="InterPro" id="IPR011538">
    <property type="entry name" value="Nuo51_FMN-bd"/>
</dbReference>
<dbReference type="SUPFAM" id="SSF142984">
    <property type="entry name" value="Nqo1 middle domain-like"/>
    <property type="match status" value="1"/>
</dbReference>
<evidence type="ECO:0000256" key="2">
    <source>
        <dbReference type="ARBA" id="ARBA00022485"/>
    </source>
</evidence>
<dbReference type="InterPro" id="IPR037207">
    <property type="entry name" value="Nuop51_4Fe4S-bd_sf"/>
</dbReference>
<dbReference type="GO" id="GO:0008137">
    <property type="term" value="F:NADH dehydrogenase (ubiquinone) activity"/>
    <property type="evidence" value="ECO:0007669"/>
    <property type="project" value="InterPro"/>
</dbReference>
<dbReference type="GO" id="GO:0051539">
    <property type="term" value="F:4 iron, 4 sulfur cluster binding"/>
    <property type="evidence" value="ECO:0007669"/>
    <property type="project" value="UniProtKB-KW"/>
</dbReference>
<dbReference type="Gene3D" id="3.40.50.11540">
    <property type="entry name" value="NADH-ubiquinone oxidoreductase 51kDa subunit"/>
    <property type="match status" value="1"/>
</dbReference>
<dbReference type="EMBL" id="QEIN01000040">
    <property type="protein sequence ID" value="RCV60383.1"/>
    <property type="molecule type" value="Genomic_DNA"/>
</dbReference>
<dbReference type="SMART" id="SM00928">
    <property type="entry name" value="NADH_4Fe-4S"/>
    <property type="match status" value="1"/>
</dbReference>
<comment type="similarity">
    <text evidence="1">Belongs to the complex I 51 kDa subunit family.</text>
</comment>
<keyword evidence="3" id="KW-0479">Metal-binding</keyword>
<dbReference type="PANTHER" id="PTHR43578">
    <property type="entry name" value="NADH-QUINONE OXIDOREDUCTASE SUBUNIT F"/>
    <property type="match status" value="1"/>
</dbReference>
<dbReference type="InterPro" id="IPR001949">
    <property type="entry name" value="NADH-UbQ_OxRdtase_51kDa_CS"/>
</dbReference>
<dbReference type="InterPro" id="IPR037225">
    <property type="entry name" value="Nuo51_FMN-bd_sf"/>
</dbReference>
<dbReference type="OrthoDB" id="9805533at2"/>
<evidence type="ECO:0000256" key="5">
    <source>
        <dbReference type="ARBA" id="ARBA00023014"/>
    </source>
</evidence>
<evidence type="ECO:0000313" key="8">
    <source>
        <dbReference type="Proteomes" id="UP000253318"/>
    </source>
</evidence>
<protein>
    <submittedName>
        <fullName evidence="7">Protein disulfide oxidoreductase</fullName>
    </submittedName>
</protein>
<keyword evidence="5" id="KW-0411">Iron-sulfur</keyword>
<dbReference type="GO" id="GO:0010181">
    <property type="term" value="F:FMN binding"/>
    <property type="evidence" value="ECO:0007669"/>
    <property type="project" value="InterPro"/>
</dbReference>
<dbReference type="Gene3D" id="3.10.20.600">
    <property type="match status" value="1"/>
</dbReference>
<keyword evidence="2" id="KW-0004">4Fe-4S</keyword>
<dbReference type="Pfam" id="PF10589">
    <property type="entry name" value="NADH_4Fe-4S"/>
    <property type="match status" value="1"/>
</dbReference>
<accession>A0A368T8L3</accession>
<dbReference type="GO" id="GO:0016491">
    <property type="term" value="F:oxidoreductase activity"/>
    <property type="evidence" value="ECO:0007669"/>
    <property type="project" value="InterPro"/>
</dbReference>
<organism evidence="7 8">
    <name type="scientific">Marinitenerispora sediminis</name>
    <dbReference type="NCBI Taxonomy" id="1931232"/>
    <lineage>
        <taxon>Bacteria</taxon>
        <taxon>Bacillati</taxon>
        <taxon>Actinomycetota</taxon>
        <taxon>Actinomycetes</taxon>
        <taxon>Streptosporangiales</taxon>
        <taxon>Nocardiopsidaceae</taxon>
        <taxon>Marinitenerispora</taxon>
    </lineage>
</organism>
<dbReference type="Gene3D" id="1.20.1440.230">
    <property type="entry name" value="NADH-ubiquinone oxidoreductase 51kDa subunit, iron-sulphur binding domain"/>
    <property type="match status" value="1"/>
</dbReference>
<dbReference type="InterPro" id="IPR042128">
    <property type="entry name" value="NuoE_dom"/>
</dbReference>
<evidence type="ECO:0000256" key="3">
    <source>
        <dbReference type="ARBA" id="ARBA00022723"/>
    </source>
</evidence>
<dbReference type="SUPFAM" id="SSF52833">
    <property type="entry name" value="Thioredoxin-like"/>
    <property type="match status" value="1"/>
</dbReference>
<dbReference type="Pfam" id="PF01257">
    <property type="entry name" value="2Fe-2S_thioredx"/>
    <property type="match status" value="1"/>
</dbReference>
<evidence type="ECO:0000256" key="1">
    <source>
        <dbReference type="ARBA" id="ARBA00007523"/>
    </source>
</evidence>
<dbReference type="CDD" id="cd03064">
    <property type="entry name" value="TRX_Fd_NuoE"/>
    <property type="match status" value="1"/>
</dbReference>
<dbReference type="SUPFAM" id="SSF142019">
    <property type="entry name" value="Nqo1 FMN-binding domain-like"/>
    <property type="match status" value="1"/>
</dbReference>
<evidence type="ECO:0000256" key="4">
    <source>
        <dbReference type="ARBA" id="ARBA00023004"/>
    </source>
</evidence>
<evidence type="ECO:0000259" key="6">
    <source>
        <dbReference type="SMART" id="SM00928"/>
    </source>
</evidence>
<keyword evidence="4" id="KW-0408">Iron</keyword>
<dbReference type="InterPro" id="IPR002023">
    <property type="entry name" value="NuoE-like"/>
</dbReference>
<reference evidence="7 8" key="1">
    <citation type="submission" date="2018-04" db="EMBL/GenBank/DDBJ databases">
        <title>Novel actinobacteria from marine sediment.</title>
        <authorList>
            <person name="Ng Z.Y."/>
            <person name="Tan G.Y.A."/>
        </authorList>
    </citation>
    <scope>NUCLEOTIDE SEQUENCE [LARGE SCALE GENOMIC DNA]</scope>
    <source>
        <strain evidence="7 8">TPS81</strain>
    </source>
</reference>
<evidence type="ECO:0000313" key="7">
    <source>
        <dbReference type="EMBL" id="RCV60383.1"/>
    </source>
</evidence>
<dbReference type="Proteomes" id="UP000253318">
    <property type="component" value="Unassembled WGS sequence"/>
</dbReference>
<dbReference type="Gene3D" id="3.40.30.10">
    <property type="entry name" value="Glutaredoxin"/>
    <property type="match status" value="1"/>
</dbReference>
<comment type="caution">
    <text evidence="7">The sequence shown here is derived from an EMBL/GenBank/DDBJ whole genome shotgun (WGS) entry which is preliminary data.</text>
</comment>
<dbReference type="AlphaFoldDB" id="A0A368T8L3"/>
<dbReference type="SUPFAM" id="SSF140490">
    <property type="entry name" value="Nqo1C-terminal domain-like"/>
    <property type="match status" value="1"/>
</dbReference>
<gene>
    <name evidence="7" type="ORF">DEF24_07230</name>
</gene>
<dbReference type="InterPro" id="IPR036249">
    <property type="entry name" value="Thioredoxin-like_sf"/>
</dbReference>
<dbReference type="InterPro" id="IPR019575">
    <property type="entry name" value="Nuop51_4Fe4S-bd"/>
</dbReference>